<keyword evidence="2" id="KW-0812">Transmembrane</keyword>
<dbReference type="OrthoDB" id="6181322at2759"/>
<reference evidence="3 4" key="1">
    <citation type="submission" date="2020-06" db="EMBL/GenBank/DDBJ databases">
        <authorList>
            <person name="Li R."/>
            <person name="Bekaert M."/>
        </authorList>
    </citation>
    <scope>NUCLEOTIDE SEQUENCE [LARGE SCALE GENOMIC DNA]</scope>
    <source>
        <strain evidence="4">wild</strain>
    </source>
</reference>
<organism evidence="3 4">
    <name type="scientific">Mytilus coruscus</name>
    <name type="common">Sea mussel</name>
    <dbReference type="NCBI Taxonomy" id="42192"/>
    <lineage>
        <taxon>Eukaryota</taxon>
        <taxon>Metazoa</taxon>
        <taxon>Spiralia</taxon>
        <taxon>Lophotrochozoa</taxon>
        <taxon>Mollusca</taxon>
        <taxon>Bivalvia</taxon>
        <taxon>Autobranchia</taxon>
        <taxon>Pteriomorphia</taxon>
        <taxon>Mytilida</taxon>
        <taxon>Mytiloidea</taxon>
        <taxon>Mytilidae</taxon>
        <taxon>Mytilinae</taxon>
        <taxon>Mytilus</taxon>
    </lineage>
</organism>
<dbReference type="EMBL" id="CACVKT020001935">
    <property type="protein sequence ID" value="CAC5373671.1"/>
    <property type="molecule type" value="Genomic_DNA"/>
</dbReference>
<keyword evidence="2" id="KW-1133">Transmembrane helix</keyword>
<evidence type="ECO:0000313" key="3">
    <source>
        <dbReference type="EMBL" id="CAC5373671.1"/>
    </source>
</evidence>
<evidence type="ECO:0000256" key="1">
    <source>
        <dbReference type="SAM" id="MobiDB-lite"/>
    </source>
</evidence>
<evidence type="ECO:0000313" key="4">
    <source>
        <dbReference type="Proteomes" id="UP000507470"/>
    </source>
</evidence>
<accession>A0A6J8AT57</accession>
<evidence type="ECO:0000256" key="2">
    <source>
        <dbReference type="SAM" id="Phobius"/>
    </source>
</evidence>
<protein>
    <submittedName>
        <fullName evidence="3">Uncharacterized protein</fullName>
    </submittedName>
</protein>
<dbReference type="Proteomes" id="UP000507470">
    <property type="component" value="Unassembled WGS sequence"/>
</dbReference>
<gene>
    <name evidence="3" type="ORF">MCOR_11348</name>
</gene>
<keyword evidence="4" id="KW-1185">Reference proteome</keyword>
<keyword evidence="2" id="KW-0472">Membrane</keyword>
<feature type="transmembrane region" description="Helical" evidence="2">
    <location>
        <begin position="65"/>
        <end position="85"/>
    </location>
</feature>
<sequence>MAIRKTLRITSLRTIGPVLLPTDKATAKEATGIRNGTIEPVSPPNDRATAKEANVIRNGTSNTEWLIYTLCITGCFVITVLCYLFRAYRKRHALDLRIVNEKVLKPLQRTSYNDNIYDEVDENPLTFVTMGSNVTSKASNNETINFVFDDRQFNTAGNEHDGAGYFDLYFGMKEGANEHEENRALQKESRSTSSSNSNVVGLDNTEYPNPYIPIQEYSHEESHSCEVAVMVHQCIERSSGTDEDATSNIYSNVCITLQKERQMNSQANKSQLSSESRTVHDTTLKTVFPSVYRTGYLQDSINKYKYAASDKTIANCSGIESIKDALFEKEMPKTL</sequence>
<feature type="compositionally biased region" description="Basic and acidic residues" evidence="1">
    <location>
        <begin position="179"/>
        <end position="190"/>
    </location>
</feature>
<dbReference type="AlphaFoldDB" id="A0A6J8AT57"/>
<feature type="region of interest" description="Disordered" evidence="1">
    <location>
        <begin position="179"/>
        <end position="204"/>
    </location>
</feature>
<name>A0A6J8AT57_MYTCO</name>
<proteinExistence type="predicted"/>